<accession>A0A3S3E947</accession>
<dbReference type="InterPro" id="IPR055568">
    <property type="entry name" value="DUF7144"/>
</dbReference>
<dbReference type="RefSeq" id="WP_127917350.1">
    <property type="nucleotide sequence ID" value="NZ_RKLP01000009.1"/>
</dbReference>
<gene>
    <name evidence="3" type="ORF">EGT67_17435</name>
</gene>
<keyword evidence="1" id="KW-0812">Transmembrane</keyword>
<feature type="transmembrane region" description="Helical" evidence="1">
    <location>
        <begin position="21"/>
        <end position="41"/>
    </location>
</feature>
<dbReference type="AlphaFoldDB" id="A0A3S3E947"/>
<proteinExistence type="predicted"/>
<evidence type="ECO:0000313" key="3">
    <source>
        <dbReference type="EMBL" id="RVW08190.1"/>
    </source>
</evidence>
<dbReference type="Proteomes" id="UP000286208">
    <property type="component" value="Unassembled WGS sequence"/>
</dbReference>
<comment type="caution">
    <text evidence="3">The sequence shown here is derived from an EMBL/GenBank/DDBJ whole genome shotgun (WGS) entry which is preliminary data.</text>
</comment>
<feature type="transmembrane region" description="Helical" evidence="1">
    <location>
        <begin position="111"/>
        <end position="130"/>
    </location>
</feature>
<reference evidence="3 4" key="1">
    <citation type="submission" date="2018-11" db="EMBL/GenBank/DDBJ databases">
        <title>Rhodococcus spongicola sp. nov. and Rhodococcus xishaensis sp. nov. from marine sponges.</title>
        <authorList>
            <person name="Li L."/>
            <person name="Lin H.W."/>
        </authorList>
    </citation>
    <scope>NUCLEOTIDE SEQUENCE [LARGE SCALE GENOMIC DNA]</scope>
    <source>
        <strain evidence="3 4">CCTCC AB2014297</strain>
    </source>
</reference>
<name>A0A3S3E947_9NOCA</name>
<keyword evidence="4" id="KW-1185">Reference proteome</keyword>
<protein>
    <recommendedName>
        <fullName evidence="2">DUF7144 domain-containing protein</fullName>
    </recommendedName>
</protein>
<feature type="transmembrane region" description="Helical" evidence="1">
    <location>
        <begin position="86"/>
        <end position="105"/>
    </location>
</feature>
<evidence type="ECO:0000256" key="1">
    <source>
        <dbReference type="SAM" id="Phobius"/>
    </source>
</evidence>
<dbReference type="OrthoDB" id="4482242at2"/>
<evidence type="ECO:0000259" key="2">
    <source>
        <dbReference type="Pfam" id="PF23636"/>
    </source>
</evidence>
<dbReference type="EMBL" id="RKLP01000009">
    <property type="protein sequence ID" value="RVW08190.1"/>
    <property type="molecule type" value="Genomic_DNA"/>
</dbReference>
<dbReference type="Pfam" id="PF23636">
    <property type="entry name" value="DUF7144"/>
    <property type="match status" value="1"/>
</dbReference>
<sequence length="135" mass="14551">MSEKPEDSIVQQSVAKGTSMGAAVLLVTAGVLEFLQGISAVAKDDVFVVGLEYTYKFDVTAWGWIHLVLGAIVAIIGAVLFTGATWARVGAVVVCAVSIIVNFLWLPYYPLWAILIIALNTVVIWAVTTWNPEKV</sequence>
<keyword evidence="1" id="KW-1133">Transmembrane helix</keyword>
<keyword evidence="1" id="KW-0472">Membrane</keyword>
<feature type="transmembrane region" description="Helical" evidence="1">
    <location>
        <begin position="61"/>
        <end position="81"/>
    </location>
</feature>
<organism evidence="3 4">
    <name type="scientific">Prescottella agglutinans</name>
    <dbReference type="NCBI Taxonomy" id="1644129"/>
    <lineage>
        <taxon>Bacteria</taxon>
        <taxon>Bacillati</taxon>
        <taxon>Actinomycetota</taxon>
        <taxon>Actinomycetes</taxon>
        <taxon>Mycobacteriales</taxon>
        <taxon>Nocardiaceae</taxon>
        <taxon>Prescottella</taxon>
    </lineage>
</organism>
<feature type="domain" description="DUF7144" evidence="2">
    <location>
        <begin position="20"/>
        <end position="131"/>
    </location>
</feature>
<evidence type="ECO:0000313" key="4">
    <source>
        <dbReference type="Proteomes" id="UP000286208"/>
    </source>
</evidence>